<dbReference type="Proteomes" id="UP000095287">
    <property type="component" value="Unplaced"/>
</dbReference>
<evidence type="ECO:0000313" key="3">
    <source>
        <dbReference type="WBParaSite" id="L893_g4624.t1"/>
    </source>
</evidence>
<reference evidence="3" key="1">
    <citation type="submission" date="2016-11" db="UniProtKB">
        <authorList>
            <consortium name="WormBaseParasite"/>
        </authorList>
    </citation>
    <scope>IDENTIFICATION</scope>
</reference>
<evidence type="ECO:0000256" key="1">
    <source>
        <dbReference type="SAM" id="SignalP"/>
    </source>
</evidence>
<dbReference type="WBParaSite" id="L893_g4624.t1">
    <property type="protein sequence ID" value="L893_g4624.t1"/>
    <property type="gene ID" value="L893_g4624"/>
</dbReference>
<evidence type="ECO:0000313" key="2">
    <source>
        <dbReference type="Proteomes" id="UP000095287"/>
    </source>
</evidence>
<keyword evidence="1" id="KW-0732">Signal</keyword>
<protein>
    <submittedName>
        <fullName evidence="3">Secreted protein</fullName>
    </submittedName>
</protein>
<name>A0A1I8ACV5_9BILA</name>
<feature type="signal peptide" evidence="1">
    <location>
        <begin position="1"/>
        <end position="26"/>
    </location>
</feature>
<accession>A0A1I8ACV5</accession>
<organism evidence="2 3">
    <name type="scientific">Steinernema glaseri</name>
    <dbReference type="NCBI Taxonomy" id="37863"/>
    <lineage>
        <taxon>Eukaryota</taxon>
        <taxon>Metazoa</taxon>
        <taxon>Ecdysozoa</taxon>
        <taxon>Nematoda</taxon>
        <taxon>Chromadorea</taxon>
        <taxon>Rhabditida</taxon>
        <taxon>Tylenchina</taxon>
        <taxon>Panagrolaimomorpha</taxon>
        <taxon>Strongyloidoidea</taxon>
        <taxon>Steinernematidae</taxon>
        <taxon>Steinernema</taxon>
    </lineage>
</organism>
<keyword evidence="2" id="KW-1185">Reference proteome</keyword>
<dbReference type="AlphaFoldDB" id="A0A1I8ACV5"/>
<proteinExistence type="predicted"/>
<sequence length="82" mass="9756">MLRRYAQLCSVALLALFWMQATVAHADVINRLRLAFNDEFQSEIRPQERPIYRNSIEDLVKNANMWRKLRSSASYVEPDIEW</sequence>
<feature type="chain" id="PRO_5009314529" evidence="1">
    <location>
        <begin position="27"/>
        <end position="82"/>
    </location>
</feature>